<dbReference type="PANTHER" id="PTHR42923:SF3">
    <property type="entry name" value="PROTOPORPHYRINOGEN OXIDASE"/>
    <property type="match status" value="1"/>
</dbReference>
<dbReference type="GO" id="GO:0004729">
    <property type="term" value="F:oxygen-dependent protoporphyrinogen oxidase activity"/>
    <property type="evidence" value="ECO:0007669"/>
    <property type="project" value="UniProtKB-UniRule"/>
</dbReference>
<dbReference type="GO" id="GO:0005758">
    <property type="term" value="C:mitochondrial intermembrane space"/>
    <property type="evidence" value="ECO:0007669"/>
    <property type="project" value="UniProtKB-ARBA"/>
</dbReference>
<evidence type="ECO:0000256" key="9">
    <source>
        <dbReference type="ARBA" id="ARBA00023002"/>
    </source>
</evidence>
<evidence type="ECO:0000256" key="13">
    <source>
        <dbReference type="ARBA" id="ARBA00023244"/>
    </source>
</evidence>
<dbReference type="Proteomes" id="UP000694424">
    <property type="component" value="Unplaced"/>
</dbReference>
<keyword evidence="6 17" id="KW-0285">Flavoprotein</keyword>
<dbReference type="SUPFAM" id="SSF51905">
    <property type="entry name" value="FAD/NAD(P)-binding domain"/>
    <property type="match status" value="1"/>
</dbReference>
<keyword evidence="13 17" id="KW-0627">Porphyrin biosynthesis</keyword>
<dbReference type="GO" id="GO:0005743">
    <property type="term" value="C:mitochondrial inner membrane"/>
    <property type="evidence" value="ECO:0007669"/>
    <property type="project" value="UniProtKB-SubCell"/>
</dbReference>
<dbReference type="PANTHER" id="PTHR42923">
    <property type="entry name" value="PROTOPORPHYRINOGEN OXIDASE"/>
    <property type="match status" value="1"/>
</dbReference>
<evidence type="ECO:0000256" key="5">
    <source>
        <dbReference type="ARBA" id="ARBA00012867"/>
    </source>
</evidence>
<keyword evidence="11 17" id="KW-0350">Heme biosynthesis</keyword>
<evidence type="ECO:0000313" key="21">
    <source>
        <dbReference type="Proteomes" id="UP000694424"/>
    </source>
</evidence>
<dbReference type="NCBIfam" id="TIGR00562">
    <property type="entry name" value="proto_IX_ox"/>
    <property type="match status" value="1"/>
</dbReference>
<dbReference type="Ensembl" id="ENSAOWT00000003411.1">
    <property type="protein sequence ID" value="ENSAOWP00000002973.1"/>
    <property type="gene ID" value="ENSAOWG00000002126.1"/>
</dbReference>
<protein>
    <recommendedName>
        <fullName evidence="15 17">Protoporphyrinogen oxidase</fullName>
        <ecNumber evidence="5 17">1.3.3.4</ecNumber>
    </recommendedName>
</protein>
<proteinExistence type="inferred from homology"/>
<reference evidence="20" key="2">
    <citation type="submission" date="2025-09" db="UniProtKB">
        <authorList>
            <consortium name="Ensembl"/>
        </authorList>
    </citation>
    <scope>IDENTIFICATION</scope>
</reference>
<accession>A0A8B9P8B9</accession>
<keyword evidence="10" id="KW-0496">Mitochondrion</keyword>
<comment type="pathway">
    <text evidence="3 17">Porphyrin-containing compound metabolism; protoporphyrin-IX biosynthesis; protoporphyrin-IX from protoporphyrinogen-IX: step 1/1.</text>
</comment>
<evidence type="ECO:0000256" key="16">
    <source>
        <dbReference type="ARBA" id="ARBA00047554"/>
    </source>
</evidence>
<name>A0A8B9P8B9_APTOW</name>
<evidence type="ECO:0000256" key="2">
    <source>
        <dbReference type="ARBA" id="ARBA00004137"/>
    </source>
</evidence>
<comment type="subunit">
    <text evidence="14">Monomer. Homodimer.</text>
</comment>
<feature type="compositionally biased region" description="Low complexity" evidence="18">
    <location>
        <begin position="442"/>
        <end position="452"/>
    </location>
</feature>
<comment type="similarity">
    <text evidence="4 17">Belongs to the protoporphyrinogen/coproporphyrinogen oxidase family. Protoporphyrinogen oxidase subfamily.</text>
</comment>
<feature type="compositionally biased region" description="Basic residues" evidence="18">
    <location>
        <begin position="476"/>
        <end position="493"/>
    </location>
</feature>
<evidence type="ECO:0000259" key="19">
    <source>
        <dbReference type="Pfam" id="PF01593"/>
    </source>
</evidence>
<keyword evidence="7" id="KW-0999">Mitochondrion inner membrane</keyword>
<dbReference type="FunFam" id="3.50.50.60:FF:000133">
    <property type="entry name" value="Protoporphyrinogen oxidase"/>
    <property type="match status" value="1"/>
</dbReference>
<feature type="domain" description="Amine oxidase" evidence="19">
    <location>
        <begin position="12"/>
        <end position="428"/>
    </location>
</feature>
<evidence type="ECO:0000256" key="4">
    <source>
        <dbReference type="ARBA" id="ARBA00010551"/>
    </source>
</evidence>
<evidence type="ECO:0000256" key="8">
    <source>
        <dbReference type="ARBA" id="ARBA00022827"/>
    </source>
</evidence>
<keyword evidence="8 17" id="KW-0274">FAD</keyword>
<keyword evidence="21" id="KW-1185">Reference proteome</keyword>
<dbReference type="UniPathway" id="UPA00251">
    <property type="reaction ID" value="UER00324"/>
</dbReference>
<dbReference type="Gene3D" id="3.50.50.60">
    <property type="entry name" value="FAD/NAD(P)-binding domain"/>
    <property type="match status" value="1"/>
</dbReference>
<evidence type="ECO:0000313" key="20">
    <source>
        <dbReference type="Ensembl" id="ENSAOWP00000002973.1"/>
    </source>
</evidence>
<evidence type="ECO:0000256" key="6">
    <source>
        <dbReference type="ARBA" id="ARBA00022630"/>
    </source>
</evidence>
<organism evidence="20 21">
    <name type="scientific">Apteryx owenii</name>
    <name type="common">Little spotted kiwi</name>
    <dbReference type="NCBI Taxonomy" id="8824"/>
    <lineage>
        <taxon>Eukaryota</taxon>
        <taxon>Metazoa</taxon>
        <taxon>Chordata</taxon>
        <taxon>Craniata</taxon>
        <taxon>Vertebrata</taxon>
        <taxon>Euteleostomi</taxon>
        <taxon>Archelosauria</taxon>
        <taxon>Archosauria</taxon>
        <taxon>Dinosauria</taxon>
        <taxon>Saurischia</taxon>
        <taxon>Theropoda</taxon>
        <taxon>Coelurosauria</taxon>
        <taxon>Aves</taxon>
        <taxon>Palaeognathae</taxon>
        <taxon>Apterygiformes</taxon>
        <taxon>Apterygidae</taxon>
        <taxon>Apteryx</taxon>
    </lineage>
</organism>
<dbReference type="EC" id="1.3.3.4" evidence="5 17"/>
<dbReference type="SUPFAM" id="SSF54373">
    <property type="entry name" value="FAD-linked reductases, C-terminal domain"/>
    <property type="match status" value="1"/>
</dbReference>
<dbReference type="PROSITE" id="PS51257">
    <property type="entry name" value="PROKAR_LIPOPROTEIN"/>
    <property type="match status" value="1"/>
</dbReference>
<evidence type="ECO:0000256" key="11">
    <source>
        <dbReference type="ARBA" id="ARBA00023133"/>
    </source>
</evidence>
<keyword evidence="9 17" id="KW-0560">Oxidoreductase</keyword>
<evidence type="ECO:0000256" key="12">
    <source>
        <dbReference type="ARBA" id="ARBA00023136"/>
    </source>
</evidence>
<dbReference type="Pfam" id="PF01593">
    <property type="entry name" value="Amino_oxidase"/>
    <property type="match status" value="1"/>
</dbReference>
<sequence length="563" mass="59842">MPRTVAVVGGGISGLAACYHLARSPQAPKVVLLEASARVGGWLQSTRTEDGAVFEHGPRGIRPAGAVGRDTLHMVSELGLEGDILPVPGDHPASRNRFLYARGALHKLPSGLGGLLRPVPPFSRALFWSGLRDLLAPASTQPDETVHAFVCRRFGEEVADIAVDSLCRGVFAGDCRALSVRSCFPALFEAERHRRSVLLGLVLGRGKKPGAESPLSRRARAERWSQWSLRGGMESLAVALAAFLRQRGVELHCHAPLRCLRRGPGGGWQLALADGTVTADHVVSAIPAGALAEVLPAEAEPLARELRHIPAVAVAVVNLQYEGAKLPVTGFGHLVPSSEDSSLLGIVYDSVAFPEHNRSGATSLRLTVMLGGAWFTQSFGDPAAVAPSLLLRRAQDAVRAHLGLEAAPSHSIVKVHKACIPQYTLGHWRRTGKAGARGPGCGAVTAAAGAPTSPSPRREHQPLPDGTGAAPEPHRRVLRRRLRQRLHRQRQSGRKPAPGAAVLSQDQPPCGTQLGHPRLLPSCCDTRVPRGWQSQAEATQARLSALPPPTSPTAVGQSVFFFN</sequence>
<dbReference type="InterPro" id="IPR002937">
    <property type="entry name" value="Amino_oxidase"/>
</dbReference>
<dbReference type="GO" id="GO:0006785">
    <property type="term" value="P:heme B biosynthetic process"/>
    <property type="evidence" value="ECO:0007669"/>
    <property type="project" value="UniProtKB-ARBA"/>
</dbReference>
<comment type="function">
    <text evidence="1 17">Catalyzes the 6-electron oxidation of protoporphyrinogen-IX to form protoporphyrin-IX.</text>
</comment>
<evidence type="ECO:0000256" key="7">
    <source>
        <dbReference type="ARBA" id="ARBA00022792"/>
    </source>
</evidence>
<dbReference type="InterPro" id="IPR004572">
    <property type="entry name" value="Protoporphyrinogen_oxidase"/>
</dbReference>
<comment type="catalytic activity">
    <reaction evidence="16 17">
        <text>protoporphyrinogen IX + 3 O2 = protoporphyrin IX + 3 H2O2</text>
        <dbReference type="Rhea" id="RHEA:25576"/>
        <dbReference type="ChEBI" id="CHEBI:15379"/>
        <dbReference type="ChEBI" id="CHEBI:16240"/>
        <dbReference type="ChEBI" id="CHEBI:57306"/>
        <dbReference type="ChEBI" id="CHEBI:57307"/>
        <dbReference type="EC" id="1.3.3.4"/>
    </reaction>
</comment>
<feature type="region of interest" description="Disordered" evidence="18">
    <location>
        <begin position="431"/>
        <end position="514"/>
    </location>
</feature>
<evidence type="ECO:0000256" key="10">
    <source>
        <dbReference type="ARBA" id="ARBA00023128"/>
    </source>
</evidence>
<evidence type="ECO:0000256" key="3">
    <source>
        <dbReference type="ARBA" id="ARBA00005073"/>
    </source>
</evidence>
<keyword evidence="12" id="KW-0472">Membrane</keyword>
<dbReference type="AlphaFoldDB" id="A0A8B9P8B9"/>
<dbReference type="InterPro" id="IPR050464">
    <property type="entry name" value="Zeta_carotene_desat/Oxidored"/>
</dbReference>
<evidence type="ECO:0000256" key="14">
    <source>
        <dbReference type="ARBA" id="ARBA00024380"/>
    </source>
</evidence>
<evidence type="ECO:0000256" key="15">
    <source>
        <dbReference type="ARBA" id="ARBA00044160"/>
    </source>
</evidence>
<evidence type="ECO:0000256" key="18">
    <source>
        <dbReference type="SAM" id="MobiDB-lite"/>
    </source>
</evidence>
<reference evidence="20" key="1">
    <citation type="submission" date="2025-08" db="UniProtKB">
        <authorList>
            <consortium name="Ensembl"/>
        </authorList>
    </citation>
    <scope>IDENTIFICATION</scope>
</reference>
<comment type="cofactor">
    <cofactor evidence="17">
        <name>FAD</name>
        <dbReference type="ChEBI" id="CHEBI:57692"/>
    </cofactor>
    <text evidence="17">Binds 1 FAD per subunit.</text>
</comment>
<evidence type="ECO:0000256" key="1">
    <source>
        <dbReference type="ARBA" id="ARBA00002600"/>
    </source>
</evidence>
<dbReference type="GO" id="GO:0006782">
    <property type="term" value="P:protoporphyrinogen IX biosynthetic process"/>
    <property type="evidence" value="ECO:0007669"/>
    <property type="project" value="UniProtKB-UniRule"/>
</dbReference>
<evidence type="ECO:0000256" key="17">
    <source>
        <dbReference type="RuleBase" id="RU367069"/>
    </source>
</evidence>
<dbReference type="InterPro" id="IPR036188">
    <property type="entry name" value="FAD/NAD-bd_sf"/>
</dbReference>
<comment type="subcellular location">
    <subcellularLocation>
        <location evidence="2">Mitochondrion inner membrane</location>
        <topology evidence="2">Peripheral membrane protein</topology>
        <orientation evidence="2">Intermembrane side</orientation>
    </subcellularLocation>
</comment>